<feature type="region of interest" description="Disordered" evidence="4">
    <location>
        <begin position="354"/>
        <end position="388"/>
    </location>
</feature>
<name>A0ABM1TKT0_LIMPO</name>
<dbReference type="RefSeq" id="XP_022256486.1">
    <property type="nucleotide sequence ID" value="XM_022400778.1"/>
</dbReference>
<dbReference type="CDD" id="cd22790">
    <property type="entry name" value="OTU_OTUL-like"/>
    <property type="match status" value="1"/>
</dbReference>
<keyword evidence="5" id="KW-1185">Reference proteome</keyword>
<dbReference type="Pfam" id="PF16218">
    <property type="entry name" value="Peptidase_C101"/>
    <property type="match status" value="1"/>
</dbReference>
<keyword evidence="3" id="KW-0963">Cytoplasm</keyword>
<comment type="subcellular location">
    <subcellularLocation>
        <location evidence="1">Cytoplasm</location>
    </subcellularLocation>
</comment>
<gene>
    <name evidence="6" type="primary">LOC106472171</name>
</gene>
<dbReference type="InterPro" id="IPR023235">
    <property type="entry name" value="FAM105"/>
</dbReference>
<dbReference type="PRINTS" id="PR02055">
    <property type="entry name" value="PROTEINF105"/>
</dbReference>
<evidence type="ECO:0000313" key="5">
    <source>
        <dbReference type="Proteomes" id="UP000694941"/>
    </source>
</evidence>
<evidence type="ECO:0000256" key="4">
    <source>
        <dbReference type="SAM" id="MobiDB-lite"/>
    </source>
</evidence>
<dbReference type="Proteomes" id="UP000694941">
    <property type="component" value="Unplaced"/>
</dbReference>
<sequence length="980" mass="110574">MGITSSNQYEPVAFNKTSGVHFHKIHPFQSTSDDQSNAFSESSNGISHSPNSSKMHPIKTRYKKRNSFKKKSSIDLEEEGGQFLSSQQKEGSLESPKSFFPFEESIEGIQLGEDADVDKILPLTHSWSDSNPVEQDCGSLFLDSSFWSQDAGSLKGNFSPHSLRERNFMFEKKGNYGISEYINQEENLSGSASMLVSNAQGGHLRRDFSGESLSSFSDIFKRSSSQLSDRFGRSNSRTDKLWRDISIDSEYSEFSLDVQSSADDIGLSTVEKLDKLQSQLNELKEAVLELDADVVSMKVYRQPPQHIWEITSVPLNELEQVSCESGNSGVLDVINLHKAKIWYRGLLRDVESPQTSFNIETQKPPPEDNRDSQRTDLGSDASLPIDQPVDDIPNFPLSRYKRLISKLSKELPSGISQSLHLPSNYDGVFIDSGSDFGNSLDSDSPCNDDRFNKGPQSLEWDSCCLPEVEKNSTVETFETDKNFSDKMVFSERSKLILEGQLNINENDNRSYKKNISKSESCDVTDSAIKKKTRSMSTPSGLLAKQIQLAIAYKRSPKFQKKLLIRSQTFNSYLEDKSIHCSVPQEVVGGYSLVSPLSNESSFISHGASSFFSSAESGFQGSVDRFSRQNTLELEITDECCDTSSQVTLNDQVEKQNFEPETYLEDNVIKQDRNGNSLQSLVLKNELSIPVQWNEKCAIWDSAYCEESTSLEIVQCVGKVTSIEELVCKMQERKAVSHLDVLTKGYAQIISSYGWKKLRMIKRDEYCALRASLFQVLSRGLPVLQRYGGASTVYQVIKVVPCLYLDCIVSLKVVPCLYLDCIISLRGSSFLIFFQEKEVASTTADVEDFLVAKLNNNPTLDTHLMEAVKLLMLVSAIELYPRYQSQENLPVFIWLLFARATSRTPKDLMLNHLNVLKETKHIKEVELYLLGYSLFVTLKVFQLLHYGSNNFVTHYPEWNIGTWPEILLIAENDLHYNTIVR</sequence>
<proteinExistence type="inferred from homology"/>
<comment type="similarity">
    <text evidence="2">Belongs to the peptidase C65 family. Otulin subfamily.</text>
</comment>
<evidence type="ECO:0000256" key="1">
    <source>
        <dbReference type="ARBA" id="ARBA00004496"/>
    </source>
</evidence>
<evidence type="ECO:0000256" key="3">
    <source>
        <dbReference type="ARBA" id="ARBA00022490"/>
    </source>
</evidence>
<protein>
    <submittedName>
        <fullName evidence="6">Uncharacterized protein LOC106472171</fullName>
    </submittedName>
</protein>
<feature type="region of interest" description="Disordered" evidence="4">
    <location>
        <begin position="27"/>
        <end position="72"/>
    </location>
</feature>
<evidence type="ECO:0000313" key="6">
    <source>
        <dbReference type="RefSeq" id="XP_022256486.1"/>
    </source>
</evidence>
<accession>A0ABM1TKT0</accession>
<reference evidence="6" key="1">
    <citation type="submission" date="2025-08" db="UniProtKB">
        <authorList>
            <consortium name="RefSeq"/>
        </authorList>
    </citation>
    <scope>IDENTIFICATION</scope>
    <source>
        <tissue evidence="6">Muscle</tissue>
    </source>
</reference>
<dbReference type="GeneID" id="106472171"/>
<dbReference type="PANTHER" id="PTHR33662:SF3">
    <property type="entry name" value="FIBROUS SHEATH CABYR-BINDING PROTEIN-LIKE-RELATED"/>
    <property type="match status" value="1"/>
</dbReference>
<feature type="compositionally biased region" description="Polar residues" evidence="4">
    <location>
        <begin position="28"/>
        <end position="39"/>
    </location>
</feature>
<organism evidence="5 6">
    <name type="scientific">Limulus polyphemus</name>
    <name type="common">Atlantic horseshoe crab</name>
    <dbReference type="NCBI Taxonomy" id="6850"/>
    <lineage>
        <taxon>Eukaryota</taxon>
        <taxon>Metazoa</taxon>
        <taxon>Ecdysozoa</taxon>
        <taxon>Arthropoda</taxon>
        <taxon>Chelicerata</taxon>
        <taxon>Merostomata</taxon>
        <taxon>Xiphosura</taxon>
        <taxon>Limulidae</taxon>
        <taxon>Limulus</taxon>
    </lineage>
</organism>
<feature type="compositionally biased region" description="Low complexity" evidence="4">
    <location>
        <begin position="40"/>
        <end position="53"/>
    </location>
</feature>
<evidence type="ECO:0000256" key="2">
    <source>
        <dbReference type="ARBA" id="ARBA00010267"/>
    </source>
</evidence>
<dbReference type="PANTHER" id="PTHR33662">
    <property type="entry name" value="OTU DEUBIQUITINASE WITH LINEAR LINKAGE-SPECIFICITY A-RELATED"/>
    <property type="match status" value="1"/>
</dbReference>
<feature type="compositionally biased region" description="Basic and acidic residues" evidence="4">
    <location>
        <begin position="365"/>
        <end position="374"/>
    </location>
</feature>
<feature type="compositionally biased region" description="Basic residues" evidence="4">
    <location>
        <begin position="56"/>
        <end position="71"/>
    </location>
</feature>